<feature type="region of interest" description="Interaction with histone H4 N-terminus" evidence="11">
    <location>
        <begin position="240"/>
        <end position="242"/>
    </location>
</feature>
<feature type="region of interest" description="Interaction with histone H4 N-terminus" evidence="11">
    <location>
        <begin position="65"/>
        <end position="67"/>
    </location>
</feature>
<evidence type="ECO:0000256" key="8">
    <source>
        <dbReference type="ARBA" id="ARBA00048017"/>
    </source>
</evidence>
<evidence type="ECO:0000256" key="7">
    <source>
        <dbReference type="ARBA" id="ARBA00023315"/>
    </source>
</evidence>
<evidence type="ECO:0000256" key="1">
    <source>
        <dbReference type="ARBA" id="ARBA00004123"/>
    </source>
</evidence>
<sequence length="503" mass="56588">MASVPDVEECKHHAASLVASLELADETGLVNANEALSISLVAPTSSGVKPVATFHPKFTYPIFGDDEKIFGYKDLKISLRFRANDMRPHLKTSYGKKLKPSPGVDEPTDVAAVLEEGRHLPKVAFVKGSDFENSSKQLGDNWKPPGTLHTTINGTDDQFEIWRGSLADPAVKQLNGRVQILVPLFIEGGSYIGQNPESESPELDLSDADRWTVFFLYKTQKSAEDPEKTSYVFVGYSTVYRFYYFQRPTPPASPRDDWELPKGDFDLAELPCKTRLSQFVILPPFQGLGNGHRLYKTMFDYYHEHPQTHEFTVENPNESFDDLRDICDLAFLRTVPEFKALHLDTAVSIPDFGVIPALIVGGDALEEIRQKAKIAPRQFARVLEMYLMSQLPASVRPSLDLDSIVPAPTKADRHQERVWQLIVKQRLYRHNKDALSQVEPSERIEKLRETLTGVELEYARVLAAHDRAMEHSKAQPQLQSNGKRKLGETESDAPSKKARVEDA</sequence>
<keyword evidence="6 9" id="KW-0539">Nucleus</keyword>
<comment type="subunit">
    <text evidence="9">Component of the HAT-B complex composed of at least HAT1 and HAT2. The HAT-B complex binds to histone H4 tail.</text>
</comment>
<evidence type="ECO:0000313" key="16">
    <source>
        <dbReference type="Proteomes" id="UP000237481"/>
    </source>
</evidence>
<dbReference type="OrthoDB" id="10253098at2759"/>
<comment type="catalytic activity">
    <reaction evidence="8 9">
        <text>L-lysyl-[protein] + acetyl-CoA = N(6)-acetyl-L-lysyl-[protein] + CoA + H(+)</text>
        <dbReference type="Rhea" id="RHEA:45948"/>
        <dbReference type="Rhea" id="RHEA-COMP:9752"/>
        <dbReference type="Rhea" id="RHEA-COMP:10731"/>
        <dbReference type="ChEBI" id="CHEBI:15378"/>
        <dbReference type="ChEBI" id="CHEBI:29969"/>
        <dbReference type="ChEBI" id="CHEBI:57287"/>
        <dbReference type="ChEBI" id="CHEBI:57288"/>
        <dbReference type="ChEBI" id="CHEBI:61930"/>
        <dbReference type="EC" id="2.3.1.48"/>
    </reaction>
</comment>
<keyword evidence="9" id="KW-0963">Cytoplasm</keyword>
<dbReference type="InterPro" id="IPR037113">
    <property type="entry name" value="Hat1_N_sf"/>
</dbReference>
<accession>A0A2S4L437</accession>
<dbReference type="GO" id="GO:0004402">
    <property type="term" value="F:histone acetyltransferase activity"/>
    <property type="evidence" value="ECO:0007669"/>
    <property type="project" value="UniProtKB-UniRule"/>
</dbReference>
<organism evidence="15 16">
    <name type="scientific">Tolypocladium paradoxum</name>
    <dbReference type="NCBI Taxonomy" id="94208"/>
    <lineage>
        <taxon>Eukaryota</taxon>
        <taxon>Fungi</taxon>
        <taxon>Dikarya</taxon>
        <taxon>Ascomycota</taxon>
        <taxon>Pezizomycotina</taxon>
        <taxon>Sordariomycetes</taxon>
        <taxon>Hypocreomycetidae</taxon>
        <taxon>Hypocreales</taxon>
        <taxon>Ophiocordycipitaceae</taxon>
        <taxon>Tolypocladium</taxon>
    </lineage>
</organism>
<feature type="active site" description="Proton donor/acceptor" evidence="10">
    <location>
        <position position="314"/>
    </location>
</feature>
<feature type="binding site" evidence="11">
    <location>
        <begin position="279"/>
        <end position="281"/>
    </location>
    <ligand>
        <name>acetyl-CoA</name>
        <dbReference type="ChEBI" id="CHEBI:57288"/>
    </ligand>
</feature>
<comment type="similarity">
    <text evidence="2 9">Belongs to the HAT1 family.</text>
</comment>
<feature type="compositionally biased region" description="Basic and acidic residues" evidence="13">
    <location>
        <begin position="485"/>
        <end position="503"/>
    </location>
</feature>
<dbReference type="InterPro" id="IPR013523">
    <property type="entry name" value="Hist_AcTrfase_HAT1_C"/>
</dbReference>
<dbReference type="Pfam" id="PF21184">
    <property type="entry name" value="HAT1_C_fung"/>
    <property type="match status" value="1"/>
</dbReference>
<dbReference type="Gene3D" id="1.10.10.390">
    <property type="match status" value="1"/>
</dbReference>
<dbReference type="InterPro" id="IPR017380">
    <property type="entry name" value="Hist_AcTrfase_B-typ_cat-su"/>
</dbReference>
<feature type="site" description="Interaction with histone H4 N-terminus" evidence="12">
    <location>
        <position position="211"/>
    </location>
</feature>
<comment type="subcellular location">
    <subcellularLocation>
        <location evidence="9">Cytoplasm</location>
    </subcellularLocation>
    <subcellularLocation>
        <location evidence="1 9">Nucleus</location>
    </subcellularLocation>
</comment>
<dbReference type="STRING" id="94208.A0A2S4L437"/>
<evidence type="ECO:0000256" key="11">
    <source>
        <dbReference type="PIRSR" id="PIRSR038084-2"/>
    </source>
</evidence>
<dbReference type="Pfam" id="PF10394">
    <property type="entry name" value="Hat1_N"/>
    <property type="match status" value="1"/>
</dbReference>
<evidence type="ECO:0000256" key="3">
    <source>
        <dbReference type="ARBA" id="ARBA00013184"/>
    </source>
</evidence>
<dbReference type="EMBL" id="PKSG01000269">
    <property type="protein sequence ID" value="POR37206.1"/>
    <property type="molecule type" value="Genomic_DNA"/>
</dbReference>
<dbReference type="Gene3D" id="3.40.630.30">
    <property type="match status" value="1"/>
</dbReference>
<keyword evidence="16" id="KW-1185">Reference proteome</keyword>
<evidence type="ECO:0000313" key="15">
    <source>
        <dbReference type="EMBL" id="POR37206.1"/>
    </source>
</evidence>
<evidence type="ECO:0000256" key="5">
    <source>
        <dbReference type="ARBA" id="ARBA00022679"/>
    </source>
</evidence>
<evidence type="ECO:0000256" key="9">
    <source>
        <dbReference type="PIRNR" id="PIRNR038084"/>
    </source>
</evidence>
<dbReference type="GO" id="GO:0005737">
    <property type="term" value="C:cytoplasm"/>
    <property type="evidence" value="ECO:0007669"/>
    <property type="project" value="UniProtKB-SubCell"/>
</dbReference>
<evidence type="ECO:0000256" key="12">
    <source>
        <dbReference type="PIRSR" id="PIRSR038084-3"/>
    </source>
</evidence>
<dbReference type="GO" id="GO:0031509">
    <property type="term" value="P:subtelomeric heterochromatin formation"/>
    <property type="evidence" value="ECO:0007669"/>
    <property type="project" value="InterPro"/>
</dbReference>
<feature type="region of interest" description="Disordered" evidence="13">
    <location>
        <begin position="468"/>
        <end position="503"/>
    </location>
</feature>
<evidence type="ECO:0000256" key="2">
    <source>
        <dbReference type="ARBA" id="ARBA00010543"/>
    </source>
</evidence>
<proteinExistence type="inferred from homology"/>
<comment type="function">
    <text evidence="9">Catalytic component of the histone acetylase B (HAT-B) complex. Has intrinsic substrate specificity that modifies lysine in recognition sequence GXGKXG. Involved in DNA double-strand break repair.</text>
</comment>
<keyword evidence="5 9" id="KW-0808">Transferase</keyword>
<dbReference type="EC" id="2.3.1.48" evidence="3 9"/>
<dbReference type="SUPFAM" id="SSF55729">
    <property type="entry name" value="Acyl-CoA N-acyltransferases (Nat)"/>
    <property type="match status" value="1"/>
</dbReference>
<name>A0A2S4L437_9HYPO</name>
<feature type="binding site" evidence="11">
    <location>
        <position position="317"/>
    </location>
    <ligand>
        <name>acetyl-CoA</name>
        <dbReference type="ChEBI" id="CHEBI:57288"/>
    </ligand>
</feature>
<dbReference type="AlphaFoldDB" id="A0A2S4L437"/>
<evidence type="ECO:0000256" key="13">
    <source>
        <dbReference type="SAM" id="MobiDB-lite"/>
    </source>
</evidence>
<dbReference type="Proteomes" id="UP000237481">
    <property type="component" value="Unassembled WGS sequence"/>
</dbReference>
<dbReference type="InterPro" id="IPR019467">
    <property type="entry name" value="Hat1_N"/>
</dbReference>
<dbReference type="PIRSF" id="PIRSF038084">
    <property type="entry name" value="HAT-B_cat"/>
    <property type="match status" value="1"/>
</dbReference>
<dbReference type="GO" id="GO:0000781">
    <property type="term" value="C:chromosome, telomeric region"/>
    <property type="evidence" value="ECO:0007669"/>
    <property type="project" value="GOC"/>
</dbReference>
<evidence type="ECO:0000256" key="4">
    <source>
        <dbReference type="ARBA" id="ARBA00021268"/>
    </source>
</evidence>
<evidence type="ECO:0000259" key="14">
    <source>
        <dbReference type="Pfam" id="PF10394"/>
    </source>
</evidence>
<dbReference type="InterPro" id="IPR016181">
    <property type="entry name" value="Acyl_CoA_acyltransferase"/>
</dbReference>
<dbReference type="GO" id="GO:0042393">
    <property type="term" value="F:histone binding"/>
    <property type="evidence" value="ECO:0007669"/>
    <property type="project" value="InterPro"/>
</dbReference>
<evidence type="ECO:0000256" key="10">
    <source>
        <dbReference type="PIRSR" id="PIRSR038084-1"/>
    </source>
</evidence>
<comment type="caution">
    <text evidence="15">The sequence shown here is derived from an EMBL/GenBank/DDBJ whole genome shotgun (WGS) entry which is preliminary data.</text>
</comment>
<dbReference type="GO" id="GO:0005634">
    <property type="term" value="C:nucleus"/>
    <property type="evidence" value="ECO:0007669"/>
    <property type="project" value="UniProtKB-SubCell"/>
</dbReference>
<dbReference type="Gene3D" id="3.90.360.10">
    <property type="entry name" value="Histone acetyl transferase 1 (HAT1), N-terminal domain"/>
    <property type="match status" value="1"/>
</dbReference>
<keyword evidence="7 9" id="KW-0012">Acyltransferase</keyword>
<protein>
    <recommendedName>
        <fullName evidence="4 9">Histone acetyltransferase type B catalytic subunit</fullName>
        <ecNumber evidence="3 9">2.3.1.48</ecNumber>
    </recommendedName>
</protein>
<feature type="domain" description="Histone acetyl transferase HAT1 N-terminal" evidence="14">
    <location>
        <begin position="30"/>
        <end position="187"/>
    </location>
</feature>
<reference evidence="15 16" key="1">
    <citation type="submission" date="2018-01" db="EMBL/GenBank/DDBJ databases">
        <title>Harnessing the power of phylogenomics to disentangle the directionality and signatures of interkingdom host jumping in the parasitic fungal genus Tolypocladium.</title>
        <authorList>
            <person name="Quandt C.A."/>
            <person name="Patterson W."/>
            <person name="Spatafora J.W."/>
        </authorList>
    </citation>
    <scope>NUCLEOTIDE SEQUENCE [LARGE SCALE GENOMIC DNA]</scope>
    <source>
        <strain evidence="15 16">NRBC 100945</strain>
    </source>
</reference>
<dbReference type="PANTHER" id="PTHR12046">
    <property type="entry name" value="HISTONE ACETYLTRANSFERASE TYPE B CATALYTIC SUBUNIT"/>
    <property type="match status" value="1"/>
</dbReference>
<evidence type="ECO:0000256" key="6">
    <source>
        <dbReference type="ARBA" id="ARBA00023242"/>
    </source>
</evidence>
<gene>
    <name evidence="15" type="ORF">TPAR_02581</name>
</gene>